<evidence type="ECO:0000256" key="2">
    <source>
        <dbReference type="ARBA" id="ARBA00022723"/>
    </source>
</evidence>
<dbReference type="GO" id="GO:0005886">
    <property type="term" value="C:plasma membrane"/>
    <property type="evidence" value="ECO:0007669"/>
    <property type="project" value="TreeGrafter"/>
</dbReference>
<keyword evidence="5" id="KW-0411">Iron-sulfur</keyword>
<evidence type="ECO:0000256" key="5">
    <source>
        <dbReference type="ARBA" id="ARBA00023014"/>
    </source>
</evidence>
<sequence length="168" mass="19377">CAGCYNYLTKYYKQYLGSDFNIEVKHLLQFMAIPKNLKKLSLKHSGKKLAVNYHDACHLRNAIPPIIEEPREIINSIENIELFEMENTKINSICCGAGGGVYATFKENSDYNTKTIFNQMRKGKALLTACPFCYTAFKRIHEENNIKKPVIKFEDFIIKIMNQEDPLL</sequence>
<keyword evidence="1" id="KW-0004">4Fe-4S</keyword>
<reference evidence="7" key="1">
    <citation type="journal article" date="2014" name="Front. Microbiol.">
        <title>High frequency of phylogenetically diverse reductive dehalogenase-homologous genes in deep subseafloor sedimentary metagenomes.</title>
        <authorList>
            <person name="Kawai M."/>
            <person name="Futagami T."/>
            <person name="Toyoda A."/>
            <person name="Takaki Y."/>
            <person name="Nishi S."/>
            <person name="Hori S."/>
            <person name="Arai W."/>
            <person name="Tsubouchi T."/>
            <person name="Morono Y."/>
            <person name="Uchiyama I."/>
            <person name="Ito T."/>
            <person name="Fujiyama A."/>
            <person name="Inagaki F."/>
            <person name="Takami H."/>
        </authorList>
    </citation>
    <scope>NUCLEOTIDE SEQUENCE</scope>
    <source>
        <strain evidence="7">Expedition CK06-06</strain>
    </source>
</reference>
<evidence type="ECO:0000256" key="1">
    <source>
        <dbReference type="ARBA" id="ARBA00022485"/>
    </source>
</evidence>
<keyword evidence="2" id="KW-0479">Metal-binding</keyword>
<gene>
    <name evidence="7" type="ORF">S01H4_41616</name>
</gene>
<dbReference type="GO" id="GO:0016491">
    <property type="term" value="F:oxidoreductase activity"/>
    <property type="evidence" value="ECO:0007669"/>
    <property type="project" value="UniProtKB-KW"/>
</dbReference>
<dbReference type="PANTHER" id="PTHR43255:SF1">
    <property type="entry name" value="IRON-SULFUR-BINDING OXIDOREDUCTASE FADF-RELATED"/>
    <property type="match status" value="1"/>
</dbReference>
<dbReference type="GO" id="GO:0046872">
    <property type="term" value="F:metal ion binding"/>
    <property type="evidence" value="ECO:0007669"/>
    <property type="project" value="UniProtKB-KW"/>
</dbReference>
<evidence type="ECO:0000256" key="4">
    <source>
        <dbReference type="ARBA" id="ARBA00023004"/>
    </source>
</evidence>
<evidence type="ECO:0000256" key="3">
    <source>
        <dbReference type="ARBA" id="ARBA00023002"/>
    </source>
</evidence>
<proteinExistence type="predicted"/>
<comment type="caution">
    <text evidence="7">The sequence shown here is derived from an EMBL/GenBank/DDBJ whole genome shotgun (WGS) entry which is preliminary data.</text>
</comment>
<name>X1CWY7_9ZZZZ</name>
<dbReference type="InterPro" id="IPR004017">
    <property type="entry name" value="Cys_rich_dom"/>
</dbReference>
<dbReference type="Pfam" id="PF02754">
    <property type="entry name" value="CCG"/>
    <property type="match status" value="1"/>
</dbReference>
<organism evidence="7">
    <name type="scientific">marine sediment metagenome</name>
    <dbReference type="NCBI Taxonomy" id="412755"/>
    <lineage>
        <taxon>unclassified sequences</taxon>
        <taxon>metagenomes</taxon>
        <taxon>ecological metagenomes</taxon>
    </lineage>
</organism>
<dbReference type="InterPro" id="IPR051460">
    <property type="entry name" value="HdrC_iron-sulfur_subunit"/>
</dbReference>
<feature type="non-terminal residue" evidence="7">
    <location>
        <position position="1"/>
    </location>
</feature>
<keyword evidence="3" id="KW-0560">Oxidoreductase</keyword>
<dbReference type="EMBL" id="BART01022776">
    <property type="protein sequence ID" value="GAH00580.1"/>
    <property type="molecule type" value="Genomic_DNA"/>
</dbReference>
<dbReference type="PANTHER" id="PTHR43255">
    <property type="entry name" value="IRON-SULFUR-BINDING OXIDOREDUCTASE FADF-RELATED-RELATED"/>
    <property type="match status" value="1"/>
</dbReference>
<keyword evidence="4" id="KW-0408">Iron</keyword>
<accession>X1CWY7</accession>
<dbReference type="AlphaFoldDB" id="X1CWY7"/>
<feature type="domain" description="Cysteine-rich" evidence="6">
    <location>
        <begin position="51"/>
        <end position="138"/>
    </location>
</feature>
<protein>
    <recommendedName>
        <fullName evidence="6">Cysteine-rich domain-containing protein</fullName>
    </recommendedName>
</protein>
<evidence type="ECO:0000259" key="6">
    <source>
        <dbReference type="Pfam" id="PF02754"/>
    </source>
</evidence>
<dbReference type="GO" id="GO:0051539">
    <property type="term" value="F:4 iron, 4 sulfur cluster binding"/>
    <property type="evidence" value="ECO:0007669"/>
    <property type="project" value="UniProtKB-KW"/>
</dbReference>
<evidence type="ECO:0000313" key="7">
    <source>
        <dbReference type="EMBL" id="GAH00580.1"/>
    </source>
</evidence>